<dbReference type="PANTHER" id="PTHR43319">
    <property type="entry name" value="BETA-LACTAMASE-RELATED"/>
    <property type="match status" value="1"/>
</dbReference>
<dbReference type="InterPro" id="IPR012338">
    <property type="entry name" value="Beta-lactam/transpept-like"/>
</dbReference>
<evidence type="ECO:0000313" key="3">
    <source>
        <dbReference type="Proteomes" id="UP000233551"/>
    </source>
</evidence>
<evidence type="ECO:0000313" key="2">
    <source>
        <dbReference type="EMBL" id="PKI31274.1"/>
    </source>
</evidence>
<evidence type="ECO:0000256" key="1">
    <source>
        <dbReference type="SAM" id="MobiDB-lite"/>
    </source>
</evidence>
<dbReference type="EMBL" id="PGOL01009073">
    <property type="protein sequence ID" value="PKI31274.1"/>
    <property type="molecule type" value="Genomic_DNA"/>
</dbReference>
<accession>A0A2I0HHW0</accession>
<dbReference type="PANTHER" id="PTHR43319:SF3">
    <property type="entry name" value="BETA-LACTAMASE-RELATED DOMAIN-CONTAINING PROTEIN"/>
    <property type="match status" value="1"/>
</dbReference>
<dbReference type="STRING" id="22663.A0A2I0HHW0"/>
<reference evidence="2 3" key="1">
    <citation type="submission" date="2017-11" db="EMBL/GenBank/DDBJ databases">
        <title>De-novo sequencing of pomegranate (Punica granatum L.) genome.</title>
        <authorList>
            <person name="Akparov Z."/>
            <person name="Amiraslanov A."/>
            <person name="Hajiyeva S."/>
            <person name="Abbasov M."/>
            <person name="Kaur K."/>
            <person name="Hamwieh A."/>
            <person name="Solovyev V."/>
            <person name="Salamov A."/>
            <person name="Braich B."/>
            <person name="Kosarev P."/>
            <person name="Mahmoud A."/>
            <person name="Hajiyev E."/>
            <person name="Babayeva S."/>
            <person name="Izzatullayeva V."/>
            <person name="Mammadov A."/>
            <person name="Mammadov A."/>
            <person name="Sharifova S."/>
            <person name="Ojaghi J."/>
            <person name="Eynullazada K."/>
            <person name="Bayramov B."/>
            <person name="Abdulazimova A."/>
            <person name="Shahmuradov I."/>
        </authorList>
    </citation>
    <scope>NUCLEOTIDE SEQUENCE [LARGE SCALE GENOMIC DNA]</scope>
    <source>
        <strain evidence="3">cv. AG2017</strain>
        <tissue evidence="2">Leaf</tissue>
    </source>
</reference>
<feature type="region of interest" description="Disordered" evidence="1">
    <location>
        <begin position="85"/>
        <end position="164"/>
    </location>
</feature>
<feature type="non-terminal residue" evidence="2">
    <location>
        <position position="1"/>
    </location>
</feature>
<sequence>VESRLATLTVDTGDISQISQISKRNDLPSTFQPEKILEMVTTLPAVFNMLNTRRAIIPAANGHCSARALARYYATLADGGVVPPLHSSSSKPKLGSHVHIPKFSTKASKKQQKAGKNKSLRSSMYEQIPDSPGDDAQSHRIDVATGNNSSSSSSSSDGEGNGKKIFRSEKGRLHEAFMGAGEFGSLALESGDFGLGFRRIRSKDGSLIGFGHSGMGGSTGFCDIENRFSIAVTLNKMSMGAVTRNILQLVCSELGISLSNELAASSQAGPSGESNLQKPLIN</sequence>
<keyword evidence="3" id="KW-1185">Reference proteome</keyword>
<dbReference type="AlphaFoldDB" id="A0A2I0HHW0"/>
<evidence type="ECO:0008006" key="4">
    <source>
        <dbReference type="Google" id="ProtNLM"/>
    </source>
</evidence>
<dbReference type="Proteomes" id="UP000233551">
    <property type="component" value="Unassembled WGS sequence"/>
</dbReference>
<name>A0A2I0HHW0_PUNGR</name>
<gene>
    <name evidence="2" type="ORF">CRG98_048335</name>
</gene>
<comment type="caution">
    <text evidence="2">The sequence shown here is derived from an EMBL/GenBank/DDBJ whole genome shotgun (WGS) entry which is preliminary data.</text>
</comment>
<protein>
    <recommendedName>
        <fullName evidence="4">Beta-lactamase-related domain-containing protein</fullName>
    </recommendedName>
</protein>
<feature type="compositionally biased region" description="Basic residues" evidence="1">
    <location>
        <begin position="107"/>
        <end position="119"/>
    </location>
</feature>
<dbReference type="InterPro" id="IPR052907">
    <property type="entry name" value="Beta-lactamase/esterase"/>
</dbReference>
<dbReference type="Gene3D" id="3.40.710.10">
    <property type="entry name" value="DD-peptidase/beta-lactamase superfamily"/>
    <property type="match status" value="2"/>
</dbReference>
<dbReference type="SUPFAM" id="SSF56601">
    <property type="entry name" value="beta-lactamase/transpeptidase-like"/>
    <property type="match status" value="1"/>
</dbReference>
<organism evidence="2 3">
    <name type="scientific">Punica granatum</name>
    <name type="common">Pomegranate</name>
    <dbReference type="NCBI Taxonomy" id="22663"/>
    <lineage>
        <taxon>Eukaryota</taxon>
        <taxon>Viridiplantae</taxon>
        <taxon>Streptophyta</taxon>
        <taxon>Embryophyta</taxon>
        <taxon>Tracheophyta</taxon>
        <taxon>Spermatophyta</taxon>
        <taxon>Magnoliopsida</taxon>
        <taxon>eudicotyledons</taxon>
        <taxon>Gunneridae</taxon>
        <taxon>Pentapetalae</taxon>
        <taxon>rosids</taxon>
        <taxon>malvids</taxon>
        <taxon>Myrtales</taxon>
        <taxon>Lythraceae</taxon>
        <taxon>Punica</taxon>
    </lineage>
</organism>
<proteinExistence type="predicted"/>